<gene>
    <name evidence="1" type="ORF">A2936_05570</name>
</gene>
<proteinExistence type="predicted"/>
<evidence type="ECO:0000313" key="2">
    <source>
        <dbReference type="Proteomes" id="UP000176846"/>
    </source>
</evidence>
<accession>A0A1F7UWX4</accession>
<evidence type="ECO:0000313" key="1">
    <source>
        <dbReference type="EMBL" id="OGL82775.1"/>
    </source>
</evidence>
<sequence length="149" mass="16967">MSDSQRTVSDDQGIGDHSSNCKEVIWSGDFGAMVALYCNYKFQLLCSTRKNDSFGPEGKRESRHNHVDELRDKIKQLCDAMQVRLAVLYSTRQWLETTHAQLIKVRNRVASEVNACRRKNTRDQFAVLLGELNESIALLDELSDSTVRS</sequence>
<dbReference type="EMBL" id="MGEK01000008">
    <property type="protein sequence ID" value="OGL82775.1"/>
    <property type="molecule type" value="Genomic_DNA"/>
</dbReference>
<protein>
    <submittedName>
        <fullName evidence="1">Uncharacterized protein</fullName>
    </submittedName>
</protein>
<organism evidence="1 2">
    <name type="scientific">Candidatus Uhrbacteria bacterium RIFCSPLOWO2_01_FULL_47_25</name>
    <dbReference type="NCBI Taxonomy" id="1802402"/>
    <lineage>
        <taxon>Bacteria</taxon>
        <taxon>Candidatus Uhriibacteriota</taxon>
    </lineage>
</organism>
<name>A0A1F7UWX4_9BACT</name>
<dbReference type="Proteomes" id="UP000176846">
    <property type="component" value="Unassembled WGS sequence"/>
</dbReference>
<comment type="caution">
    <text evidence="1">The sequence shown here is derived from an EMBL/GenBank/DDBJ whole genome shotgun (WGS) entry which is preliminary data.</text>
</comment>
<dbReference type="Gene3D" id="6.10.250.3120">
    <property type="match status" value="1"/>
</dbReference>
<dbReference type="AlphaFoldDB" id="A0A1F7UWX4"/>
<reference evidence="1 2" key="1">
    <citation type="journal article" date="2016" name="Nat. Commun.">
        <title>Thousands of microbial genomes shed light on interconnected biogeochemical processes in an aquifer system.</title>
        <authorList>
            <person name="Anantharaman K."/>
            <person name="Brown C.T."/>
            <person name="Hug L.A."/>
            <person name="Sharon I."/>
            <person name="Castelle C.J."/>
            <person name="Probst A.J."/>
            <person name="Thomas B.C."/>
            <person name="Singh A."/>
            <person name="Wilkins M.J."/>
            <person name="Karaoz U."/>
            <person name="Brodie E.L."/>
            <person name="Williams K.H."/>
            <person name="Hubbard S.S."/>
            <person name="Banfield J.F."/>
        </authorList>
    </citation>
    <scope>NUCLEOTIDE SEQUENCE [LARGE SCALE GENOMIC DNA]</scope>
</reference>